<keyword evidence="3" id="KW-1185">Reference proteome</keyword>
<dbReference type="SUPFAM" id="SSF55008">
    <property type="entry name" value="HMA, heavy metal-associated domain"/>
    <property type="match status" value="1"/>
</dbReference>
<dbReference type="GO" id="GO:0046872">
    <property type="term" value="F:metal ion binding"/>
    <property type="evidence" value="ECO:0007669"/>
    <property type="project" value="InterPro"/>
</dbReference>
<dbReference type="Proteomes" id="UP001165079">
    <property type="component" value="Unassembled WGS sequence"/>
</dbReference>
<evidence type="ECO:0000259" key="1">
    <source>
        <dbReference type="PROSITE" id="PS50846"/>
    </source>
</evidence>
<evidence type="ECO:0000313" key="2">
    <source>
        <dbReference type="EMBL" id="GLZ81659.1"/>
    </source>
</evidence>
<protein>
    <recommendedName>
        <fullName evidence="1">HMA domain-containing protein</fullName>
    </recommendedName>
</protein>
<dbReference type="InterPro" id="IPR036163">
    <property type="entry name" value="HMA_dom_sf"/>
</dbReference>
<proteinExistence type="predicted"/>
<accession>A0A9W6SRM9</accession>
<reference evidence="2" key="1">
    <citation type="submission" date="2023-03" db="EMBL/GenBank/DDBJ databases">
        <title>Actinorhabdospora filicis NBRC 111898.</title>
        <authorList>
            <person name="Ichikawa N."/>
            <person name="Sato H."/>
            <person name="Tonouchi N."/>
        </authorList>
    </citation>
    <scope>NUCLEOTIDE SEQUENCE</scope>
    <source>
        <strain evidence="2">NBRC 111898</strain>
    </source>
</reference>
<dbReference type="CDD" id="cd00371">
    <property type="entry name" value="HMA"/>
    <property type="match status" value="1"/>
</dbReference>
<dbReference type="AlphaFoldDB" id="A0A9W6SRM9"/>
<dbReference type="EMBL" id="BSTX01000006">
    <property type="protein sequence ID" value="GLZ81659.1"/>
    <property type="molecule type" value="Genomic_DNA"/>
</dbReference>
<organism evidence="2 3">
    <name type="scientific">Actinorhabdospora filicis</name>
    <dbReference type="NCBI Taxonomy" id="1785913"/>
    <lineage>
        <taxon>Bacteria</taxon>
        <taxon>Bacillati</taxon>
        <taxon>Actinomycetota</taxon>
        <taxon>Actinomycetes</taxon>
        <taxon>Micromonosporales</taxon>
        <taxon>Micromonosporaceae</taxon>
        <taxon>Actinorhabdospora</taxon>
    </lineage>
</organism>
<dbReference type="Pfam" id="PF00403">
    <property type="entry name" value="HMA"/>
    <property type="match status" value="1"/>
</dbReference>
<name>A0A9W6SRM9_9ACTN</name>
<gene>
    <name evidence="2" type="ORF">Afil01_64660</name>
</gene>
<sequence length="77" mass="7871">MITVDYSLTVFRVAHLSTETCEACADAIRVAVIRVPGVVGVDVNKAGGSLSVLTDGPVPASLIDEAIDEAGCHGLFG</sequence>
<dbReference type="Gene3D" id="3.30.70.100">
    <property type="match status" value="1"/>
</dbReference>
<evidence type="ECO:0000313" key="3">
    <source>
        <dbReference type="Proteomes" id="UP001165079"/>
    </source>
</evidence>
<comment type="caution">
    <text evidence="2">The sequence shown here is derived from an EMBL/GenBank/DDBJ whole genome shotgun (WGS) entry which is preliminary data.</text>
</comment>
<dbReference type="InterPro" id="IPR006121">
    <property type="entry name" value="HMA_dom"/>
</dbReference>
<feature type="domain" description="HMA" evidence="1">
    <location>
        <begin position="7"/>
        <end position="75"/>
    </location>
</feature>
<dbReference type="PROSITE" id="PS50846">
    <property type="entry name" value="HMA_2"/>
    <property type="match status" value="1"/>
</dbReference>
<dbReference type="RefSeq" id="WP_285667197.1">
    <property type="nucleotide sequence ID" value="NZ_BSTX01000006.1"/>
</dbReference>